<organism evidence="4 5">
    <name type="scientific">Candidatus Curtissbacteria bacterium RIFCSPHIGHO2_02_FULL_42_15</name>
    <dbReference type="NCBI Taxonomy" id="1797716"/>
    <lineage>
        <taxon>Bacteria</taxon>
        <taxon>Candidatus Curtissiibacteriota</taxon>
    </lineage>
</organism>
<dbReference type="InterPro" id="IPR036415">
    <property type="entry name" value="Lamin_tail_dom_sf"/>
</dbReference>
<evidence type="ECO:0000313" key="5">
    <source>
        <dbReference type="Proteomes" id="UP000177124"/>
    </source>
</evidence>
<accession>A0A1F5GDX8</accession>
<dbReference type="SUPFAM" id="SSF74853">
    <property type="entry name" value="Lamin A/C globular tail domain"/>
    <property type="match status" value="1"/>
</dbReference>
<dbReference type="Proteomes" id="UP000177124">
    <property type="component" value="Unassembled WGS sequence"/>
</dbReference>
<name>A0A1F5GDX8_9BACT</name>
<feature type="region of interest" description="Disordered" evidence="1">
    <location>
        <begin position="127"/>
        <end position="231"/>
    </location>
</feature>
<evidence type="ECO:0000256" key="2">
    <source>
        <dbReference type="SAM" id="Phobius"/>
    </source>
</evidence>
<feature type="compositionally biased region" description="Polar residues" evidence="1">
    <location>
        <begin position="130"/>
        <end position="146"/>
    </location>
</feature>
<comment type="caution">
    <text evidence="4">The sequence shown here is derived from an EMBL/GenBank/DDBJ whole genome shotgun (WGS) entry which is preliminary data.</text>
</comment>
<feature type="compositionally biased region" description="Low complexity" evidence="1">
    <location>
        <begin position="158"/>
        <end position="191"/>
    </location>
</feature>
<protein>
    <recommendedName>
        <fullName evidence="3">LTD domain-containing protein</fullName>
    </recommendedName>
</protein>
<dbReference type="InterPro" id="IPR001322">
    <property type="entry name" value="Lamin_tail_dom"/>
</dbReference>
<dbReference type="PROSITE" id="PS51841">
    <property type="entry name" value="LTD"/>
    <property type="match status" value="1"/>
</dbReference>
<keyword evidence="2" id="KW-1133">Transmembrane helix</keyword>
<sequence>MPKKVVYSVVLVSFLLFHPPVFADTIIVINELLPMPSSGNDWVELYNPSQNDIDVSGWILDDEGTSSDMLKIPDNTIIAKQSFKLFHVSNRLNKNGDTIYLKNGASEIDKYQYTTSDTDVTFGRYPDGSDNWNTCSPTPESTNSNCEVIVDPNPTPTPQSTTSQTTSSTSGKSKSPSPSTKVSPSPTSKTQNSKTASVLGSSRTQESTKSPVTEINSSASPTPSAESKAEESSNRIKIAGAVAGSGAIIMGLSAGLYFWFRRKSVSEKEESGNN</sequence>
<gene>
    <name evidence="4" type="ORF">A3D07_02555</name>
</gene>
<dbReference type="Pfam" id="PF00932">
    <property type="entry name" value="LTD"/>
    <property type="match status" value="1"/>
</dbReference>
<dbReference type="Gene3D" id="2.60.40.1260">
    <property type="entry name" value="Lamin Tail domain"/>
    <property type="match status" value="1"/>
</dbReference>
<dbReference type="AlphaFoldDB" id="A0A1F5GDX8"/>
<dbReference type="EMBL" id="MFBF01000056">
    <property type="protein sequence ID" value="OGD90050.1"/>
    <property type="molecule type" value="Genomic_DNA"/>
</dbReference>
<evidence type="ECO:0000259" key="3">
    <source>
        <dbReference type="PROSITE" id="PS51841"/>
    </source>
</evidence>
<dbReference type="STRING" id="1797716.A3D07_02555"/>
<evidence type="ECO:0000256" key="1">
    <source>
        <dbReference type="SAM" id="MobiDB-lite"/>
    </source>
</evidence>
<feature type="transmembrane region" description="Helical" evidence="2">
    <location>
        <begin position="238"/>
        <end position="260"/>
    </location>
</feature>
<feature type="compositionally biased region" description="Polar residues" evidence="1">
    <location>
        <begin position="192"/>
        <end position="225"/>
    </location>
</feature>
<reference evidence="4 5" key="1">
    <citation type="journal article" date="2016" name="Nat. Commun.">
        <title>Thousands of microbial genomes shed light on interconnected biogeochemical processes in an aquifer system.</title>
        <authorList>
            <person name="Anantharaman K."/>
            <person name="Brown C.T."/>
            <person name="Hug L.A."/>
            <person name="Sharon I."/>
            <person name="Castelle C.J."/>
            <person name="Probst A.J."/>
            <person name="Thomas B.C."/>
            <person name="Singh A."/>
            <person name="Wilkins M.J."/>
            <person name="Karaoz U."/>
            <person name="Brodie E.L."/>
            <person name="Williams K.H."/>
            <person name="Hubbard S.S."/>
            <person name="Banfield J.F."/>
        </authorList>
    </citation>
    <scope>NUCLEOTIDE SEQUENCE [LARGE SCALE GENOMIC DNA]</scope>
</reference>
<evidence type="ECO:0000313" key="4">
    <source>
        <dbReference type="EMBL" id="OGD90050.1"/>
    </source>
</evidence>
<keyword evidence="2" id="KW-0472">Membrane</keyword>
<proteinExistence type="predicted"/>
<feature type="domain" description="LTD" evidence="3">
    <location>
        <begin position="13"/>
        <end position="115"/>
    </location>
</feature>
<keyword evidence="2" id="KW-0812">Transmembrane</keyword>